<name>A0A6I4VUA3_9BACL</name>
<reference evidence="1 2" key="1">
    <citation type="submission" date="2019-12" db="EMBL/GenBank/DDBJ databases">
        <title>Whole-genome analyses of novel actinobacteria.</title>
        <authorList>
            <person name="Sahin N."/>
            <person name="Saygin H."/>
        </authorList>
    </citation>
    <scope>NUCLEOTIDE SEQUENCE [LARGE SCALE GENOMIC DNA]</scope>
    <source>
        <strain evidence="1 2">KC615</strain>
    </source>
</reference>
<organism evidence="1 2">
    <name type="scientific">Shimazuella alba</name>
    <dbReference type="NCBI Taxonomy" id="2690964"/>
    <lineage>
        <taxon>Bacteria</taxon>
        <taxon>Bacillati</taxon>
        <taxon>Bacillota</taxon>
        <taxon>Bacilli</taxon>
        <taxon>Bacillales</taxon>
        <taxon>Thermoactinomycetaceae</taxon>
        <taxon>Shimazuella</taxon>
    </lineage>
</organism>
<sequence>MHKAFSYRLRPTIEIDGNKIKLPKLGWVKFVPSRAISGRILSATIL</sequence>
<gene>
    <name evidence="1" type="ORF">GSM42_17035</name>
</gene>
<keyword evidence="2" id="KW-1185">Reference proteome</keyword>
<evidence type="ECO:0000313" key="1">
    <source>
        <dbReference type="EMBL" id="MXQ55389.1"/>
    </source>
</evidence>
<dbReference type="AlphaFoldDB" id="A0A6I4VUA3"/>
<accession>A0A6I4VUA3</accession>
<dbReference type="RefSeq" id="WP_160802739.1">
    <property type="nucleotide sequence ID" value="NZ_WUUL01000014.1"/>
</dbReference>
<dbReference type="Proteomes" id="UP000430692">
    <property type="component" value="Unassembled WGS sequence"/>
</dbReference>
<dbReference type="EMBL" id="WUUL01000014">
    <property type="protein sequence ID" value="MXQ55389.1"/>
    <property type="molecule type" value="Genomic_DNA"/>
</dbReference>
<proteinExistence type="predicted"/>
<protein>
    <submittedName>
        <fullName evidence="1">Uncharacterized protein</fullName>
    </submittedName>
</protein>
<comment type="caution">
    <text evidence="1">The sequence shown here is derived from an EMBL/GenBank/DDBJ whole genome shotgun (WGS) entry which is preliminary data.</text>
</comment>
<evidence type="ECO:0000313" key="2">
    <source>
        <dbReference type="Proteomes" id="UP000430692"/>
    </source>
</evidence>